<dbReference type="InterPro" id="IPR017959">
    <property type="entry name" value="Asn/Gln-tRNA_amidoTrfase_suB/E"/>
</dbReference>
<dbReference type="PANTHER" id="PTHR11659">
    <property type="entry name" value="GLUTAMYL-TRNA GLN AMIDOTRANSFERASE SUBUNIT B MITOCHONDRIAL AND PROKARYOTIC PET112-RELATED"/>
    <property type="match status" value="1"/>
</dbReference>
<evidence type="ECO:0000259" key="5">
    <source>
        <dbReference type="Pfam" id="PF02934"/>
    </source>
</evidence>
<dbReference type="GO" id="GO:0006412">
    <property type="term" value="P:translation"/>
    <property type="evidence" value="ECO:0007669"/>
    <property type="project" value="UniProtKB-KW"/>
</dbReference>
<dbReference type="GO" id="GO:0050567">
    <property type="term" value="F:glutaminyl-tRNA synthase (glutamine-hydrolyzing) activity"/>
    <property type="evidence" value="ECO:0007669"/>
    <property type="project" value="TreeGrafter"/>
</dbReference>
<reference evidence="6" key="1">
    <citation type="submission" date="2016-06" db="UniProtKB">
        <authorList>
            <consortium name="WormBaseParasite"/>
        </authorList>
    </citation>
    <scope>IDENTIFICATION</scope>
</reference>
<sequence length="196" mass="22098">LARVLSSLGVCGANASVGELRVDVNVSVGPSRVNQGPRTEVKNVNGIRGVAQAIEYEIDRQMKLFRSGEKPINETRSYDPTRGLPSSQTLADFVELNLTGEVHGSGATQVRYLCYSCGFDLIRDVIPTLYPSDIQLATHVFNLTEDSLRHMRYIVDRLQKELRRTFDKDARFHRVYSTSTLVTYLKGRYLVLKMNK</sequence>
<keyword evidence="1" id="KW-0436">Ligase</keyword>
<evidence type="ECO:0000256" key="2">
    <source>
        <dbReference type="ARBA" id="ARBA00022741"/>
    </source>
</evidence>
<dbReference type="InterPro" id="IPR006075">
    <property type="entry name" value="Asn/Gln-tRNA_Trfase_suB/E_cat"/>
</dbReference>
<organism evidence="6">
    <name type="scientific">Echinostoma caproni</name>
    <dbReference type="NCBI Taxonomy" id="27848"/>
    <lineage>
        <taxon>Eukaryota</taxon>
        <taxon>Metazoa</taxon>
        <taxon>Spiralia</taxon>
        <taxon>Lophotrochozoa</taxon>
        <taxon>Platyhelminthes</taxon>
        <taxon>Trematoda</taxon>
        <taxon>Digenea</taxon>
        <taxon>Plagiorchiida</taxon>
        <taxon>Echinostomata</taxon>
        <taxon>Echinostomatoidea</taxon>
        <taxon>Echinostomatidae</taxon>
        <taxon>Echinostoma</taxon>
    </lineage>
</organism>
<dbReference type="Pfam" id="PF02934">
    <property type="entry name" value="GatB_N"/>
    <property type="match status" value="1"/>
</dbReference>
<accession>A0A183B7R8</accession>
<dbReference type="WBParaSite" id="ECPE_0001529301-mRNA-1">
    <property type="protein sequence ID" value="ECPE_0001529301-mRNA-1"/>
    <property type="gene ID" value="ECPE_0001529301"/>
</dbReference>
<evidence type="ECO:0000256" key="3">
    <source>
        <dbReference type="ARBA" id="ARBA00022840"/>
    </source>
</evidence>
<dbReference type="AlphaFoldDB" id="A0A183B7R8"/>
<dbReference type="GO" id="GO:0005524">
    <property type="term" value="F:ATP binding"/>
    <property type="evidence" value="ECO:0007669"/>
    <property type="project" value="UniProtKB-KW"/>
</dbReference>
<keyword evidence="4" id="KW-0648">Protein biosynthesis</keyword>
<protein>
    <submittedName>
        <fullName evidence="6">GatB_N domain-containing protein</fullName>
    </submittedName>
</protein>
<evidence type="ECO:0000256" key="4">
    <source>
        <dbReference type="ARBA" id="ARBA00022917"/>
    </source>
</evidence>
<dbReference type="PANTHER" id="PTHR11659:SF0">
    <property type="entry name" value="GLUTAMYL-TRNA(GLN) AMIDOTRANSFERASE SUBUNIT B, MITOCHONDRIAL"/>
    <property type="match status" value="1"/>
</dbReference>
<name>A0A183B7R8_9TREM</name>
<keyword evidence="3" id="KW-0067">ATP-binding</keyword>
<evidence type="ECO:0000256" key="1">
    <source>
        <dbReference type="ARBA" id="ARBA00022598"/>
    </source>
</evidence>
<proteinExistence type="predicted"/>
<evidence type="ECO:0000313" key="6">
    <source>
        <dbReference type="WBParaSite" id="ECPE_0001529301-mRNA-1"/>
    </source>
</evidence>
<dbReference type="InterPro" id="IPR014746">
    <property type="entry name" value="Gln_synth/guanido_kin_cat_dom"/>
</dbReference>
<dbReference type="SUPFAM" id="SSF55931">
    <property type="entry name" value="Glutamine synthetase/guanido kinase"/>
    <property type="match status" value="1"/>
</dbReference>
<dbReference type="GO" id="GO:0070681">
    <property type="term" value="P:glutaminyl-tRNAGln biosynthesis via transamidation"/>
    <property type="evidence" value="ECO:0007669"/>
    <property type="project" value="TreeGrafter"/>
</dbReference>
<keyword evidence="2" id="KW-0547">Nucleotide-binding</keyword>
<feature type="domain" description="Aspartyl/Glutamyl-tRNA(Gln) amidotransferase subunit B/E catalytic" evidence="5">
    <location>
        <begin position="2"/>
        <end position="83"/>
    </location>
</feature>